<evidence type="ECO:0000313" key="1">
    <source>
        <dbReference type="EMBL" id="MCU7550220.1"/>
    </source>
</evidence>
<name>A0A9X3B864_9BACT</name>
<dbReference type="AlphaFoldDB" id="A0A9X3B864"/>
<comment type="caution">
    <text evidence="1">The sequence shown here is derived from an EMBL/GenBank/DDBJ whole genome shotgun (WGS) entry which is preliminary data.</text>
</comment>
<gene>
    <name evidence="1" type="ORF">OCK74_13950</name>
</gene>
<keyword evidence="2" id="KW-1185">Reference proteome</keyword>
<sequence>MNKYFPVICFVIFSFLILSFSKDNRSNISNSAIAGFWVTGNPADPNAPSHMKVFEENGSYYNVGFEKGNTIMTHKGEYKILDEGHYKEKVTHLRFNAKWDLKNKEFVNSYELSKDKKWLVLSGVVFSKDGKDSLKWSHTYRKVEIPE</sequence>
<protein>
    <submittedName>
        <fullName evidence="1">DUF4488 domain-containing protein</fullName>
    </submittedName>
</protein>
<dbReference type="EMBL" id="JAOTIF010000010">
    <property type="protein sequence ID" value="MCU7550220.1"/>
    <property type="molecule type" value="Genomic_DNA"/>
</dbReference>
<dbReference type="RefSeq" id="WP_279297659.1">
    <property type="nucleotide sequence ID" value="NZ_JAOTIF010000010.1"/>
</dbReference>
<reference evidence="1" key="2">
    <citation type="submission" date="2023-04" db="EMBL/GenBank/DDBJ databases">
        <title>Paracnuella aquatica gen. nov., sp. nov., a member of the family Chitinophagaceae isolated from a hot spring.</title>
        <authorList>
            <person name="Wang C."/>
        </authorList>
    </citation>
    <scope>NUCLEOTIDE SEQUENCE</scope>
    <source>
        <strain evidence="1">LB-8</strain>
    </source>
</reference>
<proteinExistence type="predicted"/>
<evidence type="ECO:0000313" key="2">
    <source>
        <dbReference type="Proteomes" id="UP001155483"/>
    </source>
</evidence>
<accession>A0A9X3B864</accession>
<reference evidence="1" key="1">
    <citation type="submission" date="2022-09" db="EMBL/GenBank/DDBJ databases">
        <authorList>
            <person name="Yuan C."/>
            <person name="Ke Z."/>
        </authorList>
    </citation>
    <scope>NUCLEOTIDE SEQUENCE</scope>
    <source>
        <strain evidence="1">LB-8</strain>
    </source>
</reference>
<dbReference type="Gene3D" id="2.40.128.490">
    <property type="entry name" value="Uncharacterised protein PF14869, DUF4488"/>
    <property type="match status" value="1"/>
</dbReference>
<organism evidence="1 2">
    <name type="scientific">Paraflavisolibacter caeni</name>
    <dbReference type="NCBI Taxonomy" id="2982496"/>
    <lineage>
        <taxon>Bacteria</taxon>
        <taxon>Pseudomonadati</taxon>
        <taxon>Bacteroidota</taxon>
        <taxon>Chitinophagia</taxon>
        <taxon>Chitinophagales</taxon>
        <taxon>Chitinophagaceae</taxon>
        <taxon>Paraflavisolibacter</taxon>
    </lineage>
</organism>
<dbReference type="Proteomes" id="UP001155483">
    <property type="component" value="Unassembled WGS sequence"/>
</dbReference>